<dbReference type="Pfam" id="PF00034">
    <property type="entry name" value="Cytochrom_C"/>
    <property type="match status" value="1"/>
</dbReference>
<dbReference type="GeneID" id="29523327"/>
<dbReference type="InterPro" id="IPR008972">
    <property type="entry name" value="Cupredoxin"/>
</dbReference>
<dbReference type="InterPro" id="IPR034236">
    <property type="entry name" value="CuRO_CcO_Caa3_II"/>
</dbReference>
<keyword evidence="12 17" id="KW-0472">Membrane</keyword>
<dbReference type="PROSITE" id="PS00078">
    <property type="entry name" value="COX2"/>
    <property type="match status" value="1"/>
</dbReference>
<evidence type="ECO:0000256" key="17">
    <source>
        <dbReference type="SAM" id="Phobius"/>
    </source>
</evidence>
<dbReference type="GO" id="GO:0004129">
    <property type="term" value="F:cytochrome-c oxidase activity"/>
    <property type="evidence" value="ECO:0007669"/>
    <property type="project" value="UniProtKB-EC"/>
</dbReference>
<evidence type="ECO:0000313" key="23">
    <source>
        <dbReference type="Proteomes" id="UP001214094"/>
    </source>
</evidence>
<dbReference type="Proteomes" id="UP001055460">
    <property type="component" value="Plasmid pB"/>
</dbReference>
<dbReference type="PROSITE" id="PS51007">
    <property type="entry name" value="CYTC"/>
    <property type="match status" value="1"/>
</dbReference>
<dbReference type="AlphaFoldDB" id="A0A9Q8YGU7"/>
<dbReference type="InterPro" id="IPR014222">
    <property type="entry name" value="Cyt_c_oxidase_su2"/>
</dbReference>
<reference evidence="20" key="1">
    <citation type="submission" date="2022-06" db="EMBL/GenBank/DDBJ databases">
        <title>Physiological and biochemical characterization and genomic elucidation of a strain of the genus Ensifer adhaerens M8 that combines arsenic oxidation and chromium reduction.</title>
        <authorList>
            <person name="Li X."/>
            <person name="Yu c."/>
        </authorList>
    </citation>
    <scope>NUCLEOTIDE SEQUENCE</scope>
    <source>
        <strain evidence="20">M8</strain>
        <plasmid evidence="20">pB</plasmid>
    </source>
</reference>
<dbReference type="CDD" id="cd04213">
    <property type="entry name" value="CuRO_CcO_Caa3_II"/>
    <property type="match status" value="1"/>
</dbReference>
<dbReference type="Pfam" id="PF00116">
    <property type="entry name" value="COX2"/>
    <property type="match status" value="1"/>
</dbReference>
<comment type="similarity">
    <text evidence="2">Belongs to the cytochrome c oxidase subunit 2 family.</text>
</comment>
<evidence type="ECO:0000256" key="11">
    <source>
        <dbReference type="ARBA" id="ARBA00023008"/>
    </source>
</evidence>
<geneLocation type="plasmid" evidence="21 23">
    <name>unnamedB</name>
</geneLocation>
<keyword evidence="23" id="KW-1185">Reference proteome</keyword>
<keyword evidence="3" id="KW-0813">Transport</keyword>
<dbReference type="GO" id="GO:0005507">
    <property type="term" value="F:copper ion binding"/>
    <property type="evidence" value="ECO:0007669"/>
    <property type="project" value="InterPro"/>
</dbReference>
<evidence type="ECO:0000313" key="22">
    <source>
        <dbReference type="Proteomes" id="UP001055460"/>
    </source>
</evidence>
<dbReference type="SUPFAM" id="SSF49503">
    <property type="entry name" value="Cupredoxins"/>
    <property type="match status" value="1"/>
</dbReference>
<feature type="transmembrane region" description="Helical" evidence="17">
    <location>
        <begin position="6"/>
        <end position="26"/>
    </location>
</feature>
<reference evidence="21 23" key="2">
    <citation type="submission" date="2023-03" db="EMBL/GenBank/DDBJ databases">
        <title>Comparative genome and transcriptome analysis combination mining strategies for increasing vitamin B12 production of Ensifer adhaerens strain.</title>
        <authorList>
            <person name="Yongheng L."/>
        </authorList>
    </citation>
    <scope>NUCLEOTIDE SEQUENCE [LARGE SCALE GENOMIC DNA]</scope>
    <source>
        <strain evidence="21 23">Casida A-T305</strain>
        <plasmid evidence="21 23">unnamedB</plasmid>
    </source>
</reference>
<evidence type="ECO:0000256" key="12">
    <source>
        <dbReference type="ARBA" id="ARBA00023136"/>
    </source>
</evidence>
<evidence type="ECO:0000256" key="2">
    <source>
        <dbReference type="ARBA" id="ARBA00007866"/>
    </source>
</evidence>
<keyword evidence="7 16" id="KW-0479">Metal-binding</keyword>
<dbReference type="EMBL" id="CP098809">
    <property type="protein sequence ID" value="USJ27927.1"/>
    <property type="molecule type" value="Genomic_DNA"/>
</dbReference>
<dbReference type="InterPro" id="IPR009056">
    <property type="entry name" value="Cyt_c-like_dom"/>
</dbReference>
<evidence type="ECO:0000256" key="10">
    <source>
        <dbReference type="ARBA" id="ARBA00023004"/>
    </source>
</evidence>
<accession>A0A9Q8YGU7</accession>
<keyword evidence="5" id="KW-0679">Respiratory chain</keyword>
<sequence>MTLFVVMSFGAAAIWFAVVAFVCFAVRSQRRVFAEPAASRLVLWGGGVFPTVTLFALLTYAFWLMPTLRPSPTFRDATDFRVEVTGRQYWWQVVYVHRGLTIAAANEIRLPVGRRIEFLLKSDDVIHSFWIPSLGGKMDMIPGRENRLSLMAQRTGVFRGACAEFCGTSHAFMALTAVTMEPDAFDAWLASQAKASINVAGEGRALFLRHGCGSCHRVAGTEAAGAAGPDLSHLGSRQMLGAGIVANTEDNIAGFIANPGAIKPGAAMPAFSMLAPQDIRAIAAWLKGLR</sequence>
<evidence type="ECO:0000259" key="18">
    <source>
        <dbReference type="PROSITE" id="PS50857"/>
    </source>
</evidence>
<keyword evidence="4 16" id="KW-0349">Heme</keyword>
<evidence type="ECO:0000256" key="9">
    <source>
        <dbReference type="ARBA" id="ARBA00022989"/>
    </source>
</evidence>
<evidence type="ECO:0000256" key="7">
    <source>
        <dbReference type="ARBA" id="ARBA00022723"/>
    </source>
</evidence>
<keyword evidence="9 17" id="KW-1133">Transmembrane helix</keyword>
<evidence type="ECO:0000256" key="4">
    <source>
        <dbReference type="ARBA" id="ARBA00022617"/>
    </source>
</evidence>
<dbReference type="NCBIfam" id="TIGR02866">
    <property type="entry name" value="CoxB"/>
    <property type="match status" value="1"/>
</dbReference>
<keyword evidence="8" id="KW-0249">Electron transport</keyword>
<evidence type="ECO:0000256" key="14">
    <source>
        <dbReference type="ARBA" id="ARBA00031399"/>
    </source>
</evidence>
<dbReference type="PANTHER" id="PTHR22888:SF9">
    <property type="entry name" value="CYTOCHROME C OXIDASE SUBUNIT 2"/>
    <property type="match status" value="1"/>
</dbReference>
<dbReference type="InterPro" id="IPR001505">
    <property type="entry name" value="Copper_CuA"/>
</dbReference>
<keyword evidence="20" id="KW-0614">Plasmid</keyword>
<dbReference type="InterPro" id="IPR036909">
    <property type="entry name" value="Cyt_c-like_dom_sf"/>
</dbReference>
<protein>
    <recommendedName>
        <fullName evidence="14">Cytochrome aa3 subunit 2</fullName>
    </recommendedName>
</protein>
<evidence type="ECO:0000259" key="19">
    <source>
        <dbReference type="PROSITE" id="PS51007"/>
    </source>
</evidence>
<organism evidence="20 22">
    <name type="scientific">Ensifer adhaerens</name>
    <name type="common">Sinorhizobium morelense</name>
    <dbReference type="NCBI Taxonomy" id="106592"/>
    <lineage>
        <taxon>Bacteria</taxon>
        <taxon>Pseudomonadati</taxon>
        <taxon>Pseudomonadota</taxon>
        <taxon>Alphaproteobacteria</taxon>
        <taxon>Hyphomicrobiales</taxon>
        <taxon>Rhizobiaceae</taxon>
        <taxon>Sinorhizobium/Ensifer group</taxon>
        <taxon>Ensifer</taxon>
    </lineage>
</organism>
<feature type="domain" description="Cytochrome c" evidence="19">
    <location>
        <begin position="198"/>
        <end position="290"/>
    </location>
</feature>
<comment type="function">
    <text evidence="13">Subunits I and II form the functional core of the enzyme complex. Electrons originating in cytochrome c are transferred via heme a and Cu(A) to the binuclear center formed by heme a3 and Cu(B).</text>
</comment>
<feature type="domain" description="Cytochrome oxidase subunit II copper A binding" evidence="18">
    <location>
        <begin position="77"/>
        <end position="191"/>
    </location>
</feature>
<dbReference type="PROSITE" id="PS50857">
    <property type="entry name" value="COX2_CUA"/>
    <property type="match status" value="1"/>
</dbReference>
<keyword evidence="10 16" id="KW-0408">Iron</keyword>
<dbReference type="GO" id="GO:0016020">
    <property type="term" value="C:membrane"/>
    <property type="evidence" value="ECO:0007669"/>
    <property type="project" value="UniProtKB-SubCell"/>
</dbReference>
<keyword evidence="6 17" id="KW-0812">Transmembrane</keyword>
<comment type="catalytic activity">
    <reaction evidence="15">
        <text>4 Fe(II)-[cytochrome c] + O2 + 8 H(+)(in) = 4 Fe(III)-[cytochrome c] + 2 H2O + 4 H(+)(out)</text>
        <dbReference type="Rhea" id="RHEA:11436"/>
        <dbReference type="Rhea" id="RHEA-COMP:10350"/>
        <dbReference type="Rhea" id="RHEA-COMP:14399"/>
        <dbReference type="ChEBI" id="CHEBI:15377"/>
        <dbReference type="ChEBI" id="CHEBI:15378"/>
        <dbReference type="ChEBI" id="CHEBI:15379"/>
        <dbReference type="ChEBI" id="CHEBI:29033"/>
        <dbReference type="ChEBI" id="CHEBI:29034"/>
        <dbReference type="EC" id="7.1.1.9"/>
    </reaction>
</comment>
<geneLocation type="plasmid" evidence="20 22">
    <name>pB</name>
</geneLocation>
<proteinExistence type="inferred from homology"/>
<evidence type="ECO:0000313" key="20">
    <source>
        <dbReference type="EMBL" id="USJ27927.1"/>
    </source>
</evidence>
<dbReference type="GO" id="GO:0042773">
    <property type="term" value="P:ATP synthesis coupled electron transport"/>
    <property type="evidence" value="ECO:0007669"/>
    <property type="project" value="TreeGrafter"/>
</dbReference>
<evidence type="ECO:0000256" key="6">
    <source>
        <dbReference type="ARBA" id="ARBA00022692"/>
    </source>
</evidence>
<dbReference type="Proteomes" id="UP001214094">
    <property type="component" value="Plasmid unnamedB"/>
</dbReference>
<dbReference type="SUPFAM" id="SSF46626">
    <property type="entry name" value="Cytochrome c"/>
    <property type="match status" value="1"/>
</dbReference>
<dbReference type="GO" id="GO:0020037">
    <property type="term" value="F:heme binding"/>
    <property type="evidence" value="ECO:0007669"/>
    <property type="project" value="InterPro"/>
</dbReference>
<dbReference type="Gene3D" id="2.60.40.420">
    <property type="entry name" value="Cupredoxins - blue copper proteins"/>
    <property type="match status" value="1"/>
</dbReference>
<evidence type="ECO:0000313" key="21">
    <source>
        <dbReference type="EMBL" id="WFP94755.1"/>
    </source>
</evidence>
<dbReference type="RefSeq" id="WP_234798837.1">
    <property type="nucleotide sequence ID" value="NZ_CP015882.1"/>
</dbReference>
<dbReference type="InterPro" id="IPR002429">
    <property type="entry name" value="CcO_II-like_C"/>
</dbReference>
<dbReference type="GO" id="GO:0016491">
    <property type="term" value="F:oxidoreductase activity"/>
    <property type="evidence" value="ECO:0007669"/>
    <property type="project" value="InterPro"/>
</dbReference>
<keyword evidence="11" id="KW-0186">Copper</keyword>
<dbReference type="EMBL" id="CP121310">
    <property type="protein sequence ID" value="WFP94755.1"/>
    <property type="molecule type" value="Genomic_DNA"/>
</dbReference>
<gene>
    <name evidence="20" type="primary">coxB</name>
    <name evidence="20" type="ORF">NE863_29070</name>
    <name evidence="21" type="ORF">P4B07_33755</name>
</gene>
<dbReference type="InterPro" id="IPR045187">
    <property type="entry name" value="CcO_II"/>
</dbReference>
<name>A0A9Q8YGU7_ENSAD</name>
<evidence type="ECO:0000256" key="3">
    <source>
        <dbReference type="ARBA" id="ARBA00022448"/>
    </source>
</evidence>
<evidence type="ECO:0000256" key="15">
    <source>
        <dbReference type="ARBA" id="ARBA00047816"/>
    </source>
</evidence>
<evidence type="ECO:0000256" key="8">
    <source>
        <dbReference type="ARBA" id="ARBA00022982"/>
    </source>
</evidence>
<comment type="subcellular location">
    <subcellularLocation>
        <location evidence="1">Membrane</location>
        <topology evidence="1">Multi-pass membrane protein</topology>
    </subcellularLocation>
</comment>
<evidence type="ECO:0000256" key="5">
    <source>
        <dbReference type="ARBA" id="ARBA00022660"/>
    </source>
</evidence>
<evidence type="ECO:0000256" key="13">
    <source>
        <dbReference type="ARBA" id="ARBA00024688"/>
    </source>
</evidence>
<evidence type="ECO:0000256" key="16">
    <source>
        <dbReference type="PROSITE-ProRule" id="PRU00433"/>
    </source>
</evidence>
<feature type="transmembrane region" description="Helical" evidence="17">
    <location>
        <begin position="38"/>
        <end position="63"/>
    </location>
</feature>
<evidence type="ECO:0000256" key="1">
    <source>
        <dbReference type="ARBA" id="ARBA00004141"/>
    </source>
</evidence>
<dbReference type="PANTHER" id="PTHR22888">
    <property type="entry name" value="CYTOCHROME C OXIDASE, SUBUNIT II"/>
    <property type="match status" value="1"/>
</dbReference>